<keyword evidence="1" id="KW-0808">Transferase</keyword>
<gene>
    <name evidence="1" type="ORF">DFO65_10415</name>
</gene>
<protein>
    <submittedName>
        <fullName evidence="1">CDP-glycerol:poly(Glycerophosphate) glycerophosphotransferase</fullName>
    </submittedName>
</protein>
<dbReference type="InterPro" id="IPR043148">
    <property type="entry name" value="TagF_C"/>
</dbReference>
<dbReference type="InterPro" id="IPR007554">
    <property type="entry name" value="Glycerophosphate_synth"/>
</dbReference>
<accession>A0A366IIW5</accession>
<dbReference type="SUPFAM" id="SSF53756">
    <property type="entry name" value="UDP-Glycosyltransferase/glycogen phosphorylase"/>
    <property type="match status" value="1"/>
</dbReference>
<dbReference type="EMBL" id="QNSB01000004">
    <property type="protein sequence ID" value="RBP72060.1"/>
    <property type="molecule type" value="Genomic_DNA"/>
</dbReference>
<evidence type="ECO:0000313" key="1">
    <source>
        <dbReference type="EMBL" id="RBP72060.1"/>
    </source>
</evidence>
<evidence type="ECO:0000313" key="2">
    <source>
        <dbReference type="Proteomes" id="UP000253509"/>
    </source>
</evidence>
<dbReference type="AlphaFoldDB" id="A0A366IIW5"/>
<reference evidence="1 2" key="1">
    <citation type="submission" date="2018-06" db="EMBL/GenBank/DDBJ databases">
        <title>Freshwater and sediment microbial communities from various areas in North America, analyzing microbe dynamics in response to fracking.</title>
        <authorList>
            <person name="Lamendella R."/>
        </authorList>
    </citation>
    <scope>NUCLEOTIDE SEQUENCE [LARGE SCALE GENOMIC DNA]</scope>
    <source>
        <strain evidence="1 2">3b_TX</strain>
    </source>
</reference>
<sequence length="398" mass="44016">MAKKALTVGSTMVTSRLTEARLPADLSPRGEDAFTAAVYFSSDMSSVYQLDQWLWPFEQLAERLGRDSVAVFVRDAKVALHIRSRTQLPVRFSRLSRGLDTFMEAPSLRLVFYVNQAKGNFPGLRFPRPAHVHLSHGESEKISMISNQLKAYDYVFTAGHAARKRITDNLIGMVEDRMLDVGRPQLDRPRHIPREWERFDAQAPAGPTVFFAPTWEGDSPAMAYGTLPGTGETLVTGLLESGYRVIFRPHPRTGVLDRRFASALERVKGIVTEHPRGFLDSTPEVSWQFDVADVALAEMSSVAFDWLSTHKPLVMIAPDDPGAEVLAGGLFDRCPTVTSETASDIVAITTAAVADDNADANAFEYLGDTAAGNQIRRFIEASAQVIDVRSTELDSRDR</sequence>
<proteinExistence type="predicted"/>
<comment type="caution">
    <text evidence="1">The sequence shown here is derived from an EMBL/GenBank/DDBJ whole genome shotgun (WGS) entry which is preliminary data.</text>
</comment>
<dbReference type="GO" id="GO:0047355">
    <property type="term" value="F:CDP-glycerol glycerophosphotransferase activity"/>
    <property type="evidence" value="ECO:0007669"/>
    <property type="project" value="InterPro"/>
</dbReference>
<dbReference type="Gene3D" id="3.40.50.12580">
    <property type="match status" value="1"/>
</dbReference>
<dbReference type="Pfam" id="PF04464">
    <property type="entry name" value="Glyphos_transf"/>
    <property type="match status" value="1"/>
</dbReference>
<dbReference type="Proteomes" id="UP000253509">
    <property type="component" value="Unassembled WGS sequence"/>
</dbReference>
<name>A0A366IIW5_9MICO</name>
<dbReference type="GO" id="GO:0016020">
    <property type="term" value="C:membrane"/>
    <property type="evidence" value="ECO:0007669"/>
    <property type="project" value="InterPro"/>
</dbReference>
<organism evidence="1 2">
    <name type="scientific">Brevibacterium celere</name>
    <dbReference type="NCBI Taxonomy" id="225845"/>
    <lineage>
        <taxon>Bacteria</taxon>
        <taxon>Bacillati</taxon>
        <taxon>Actinomycetota</taxon>
        <taxon>Actinomycetes</taxon>
        <taxon>Micrococcales</taxon>
        <taxon>Brevibacteriaceae</taxon>
        <taxon>Brevibacterium</taxon>
    </lineage>
</organism>
<keyword evidence="2" id="KW-1185">Reference proteome</keyword>